<evidence type="ECO:0000313" key="2">
    <source>
        <dbReference type="Proteomes" id="UP001444071"/>
    </source>
</evidence>
<dbReference type="Proteomes" id="UP001444071">
    <property type="component" value="Unassembled WGS sequence"/>
</dbReference>
<keyword evidence="2" id="KW-1185">Reference proteome</keyword>
<dbReference type="EMBL" id="JAHRIM010045304">
    <property type="protein sequence ID" value="MEQ2268144.1"/>
    <property type="molecule type" value="Genomic_DNA"/>
</dbReference>
<evidence type="ECO:0000313" key="1">
    <source>
        <dbReference type="EMBL" id="MEQ2268144.1"/>
    </source>
</evidence>
<organism evidence="1 2">
    <name type="scientific">Xenotaenia resolanae</name>
    <dbReference type="NCBI Taxonomy" id="208358"/>
    <lineage>
        <taxon>Eukaryota</taxon>
        <taxon>Metazoa</taxon>
        <taxon>Chordata</taxon>
        <taxon>Craniata</taxon>
        <taxon>Vertebrata</taxon>
        <taxon>Euteleostomi</taxon>
        <taxon>Actinopterygii</taxon>
        <taxon>Neopterygii</taxon>
        <taxon>Teleostei</taxon>
        <taxon>Neoteleostei</taxon>
        <taxon>Acanthomorphata</taxon>
        <taxon>Ovalentaria</taxon>
        <taxon>Atherinomorphae</taxon>
        <taxon>Cyprinodontiformes</taxon>
        <taxon>Goodeidae</taxon>
        <taxon>Xenotaenia</taxon>
    </lineage>
</organism>
<sequence length="98" mass="11190">MILGGEDDREECPALVPSLFPLMPPTLYFSTANEKVELLPAEQRRLLKWKMSTVTPNIVKHTIARSHFKATKKSYDWVGCWGHHMKSPGFKAIGEHQK</sequence>
<protein>
    <submittedName>
        <fullName evidence="1">Tubulin polyglutamylase ttll4</fullName>
    </submittedName>
</protein>
<reference evidence="1 2" key="1">
    <citation type="submission" date="2021-06" db="EMBL/GenBank/DDBJ databases">
        <authorList>
            <person name="Palmer J.M."/>
        </authorList>
    </citation>
    <scope>NUCLEOTIDE SEQUENCE [LARGE SCALE GENOMIC DNA]</scope>
    <source>
        <strain evidence="1 2">XR_2019</strain>
        <tissue evidence="1">Muscle</tissue>
    </source>
</reference>
<proteinExistence type="predicted"/>
<name>A0ABV0WF64_9TELE</name>
<feature type="non-terminal residue" evidence="1">
    <location>
        <position position="98"/>
    </location>
</feature>
<accession>A0ABV0WF64</accession>
<gene>
    <name evidence="1" type="primary">TTLL4</name>
    <name evidence="1" type="ORF">XENORESO_016077</name>
</gene>
<comment type="caution">
    <text evidence="1">The sequence shown here is derived from an EMBL/GenBank/DDBJ whole genome shotgun (WGS) entry which is preliminary data.</text>
</comment>